<dbReference type="OrthoDB" id="3233949at2"/>
<evidence type="ECO:0000313" key="1">
    <source>
        <dbReference type="EMBL" id="KXB33066.1"/>
    </source>
</evidence>
<dbReference type="PATRIC" id="fig|1393034.3.peg.1402"/>
<proteinExistence type="predicted"/>
<dbReference type="Proteomes" id="UP000070675">
    <property type="component" value="Unassembled WGS sequence"/>
</dbReference>
<dbReference type="RefSeq" id="WP_066306563.1">
    <property type="nucleotide sequence ID" value="NZ_KQ959516.1"/>
</dbReference>
<name>A0A133XQ56_9ACTN</name>
<comment type="caution">
    <text evidence="1">The sequence shown here is derived from an EMBL/GenBank/DDBJ whole genome shotgun (WGS) entry which is preliminary data.</text>
</comment>
<keyword evidence="2" id="KW-1185">Reference proteome</keyword>
<sequence>MKKSYKLLGLFWDRKPEASAVYELDAYDPDYLAITEQPSLFDLVEKKRRITLTELLNVNTHQAFETIIEKLKGCNSVAIVNDCHPRSRSRIHRDFFLHRLLQVIEALSSKLPESKVMLMPPWGEDNQICFLDLLM</sequence>
<dbReference type="AlphaFoldDB" id="A0A133XQ56"/>
<protein>
    <submittedName>
        <fullName evidence="1">Uncharacterized protein</fullName>
    </submittedName>
</protein>
<dbReference type="STRING" id="1393034.HMPREF3192_01442"/>
<gene>
    <name evidence="1" type="ORF">HMPREF3192_01442</name>
</gene>
<accession>A0A133XQ56</accession>
<reference evidence="2" key="1">
    <citation type="submission" date="2016-01" db="EMBL/GenBank/DDBJ databases">
        <authorList>
            <person name="Mitreva M."/>
            <person name="Pepin K.H."/>
            <person name="Mihindukulasuriya K.A."/>
            <person name="Fulton R."/>
            <person name="Fronick C."/>
            <person name="O'Laughlin M."/>
            <person name="Miner T."/>
            <person name="Herter B."/>
            <person name="Rosa B.A."/>
            <person name="Cordes M."/>
            <person name="Tomlinson C."/>
            <person name="Wollam A."/>
            <person name="Palsikar V.B."/>
            <person name="Mardis E.R."/>
            <person name="Wilson R.K."/>
        </authorList>
    </citation>
    <scope>NUCLEOTIDE SEQUENCE [LARGE SCALE GENOMIC DNA]</scope>
    <source>
        <strain evidence="2">DNF00019</strain>
    </source>
</reference>
<organism evidence="1 2">
    <name type="scientific">Atopobium deltae</name>
    <dbReference type="NCBI Taxonomy" id="1393034"/>
    <lineage>
        <taxon>Bacteria</taxon>
        <taxon>Bacillati</taxon>
        <taxon>Actinomycetota</taxon>
        <taxon>Coriobacteriia</taxon>
        <taxon>Coriobacteriales</taxon>
        <taxon>Atopobiaceae</taxon>
        <taxon>Atopobium</taxon>
    </lineage>
</organism>
<dbReference type="EMBL" id="LSCR01000042">
    <property type="protein sequence ID" value="KXB33066.1"/>
    <property type="molecule type" value="Genomic_DNA"/>
</dbReference>
<evidence type="ECO:0000313" key="2">
    <source>
        <dbReference type="Proteomes" id="UP000070675"/>
    </source>
</evidence>